<gene>
    <name evidence="2" type="ORF">LLUC11_0625</name>
</gene>
<reference evidence="2 3" key="1">
    <citation type="journal article" date="2017" name="BMC Genomics">
        <title>Comparative and functional genomics of the Lactococcus lactis taxon; insights into evolution and niche adaptation.</title>
        <authorList>
            <person name="Kelleher P."/>
            <person name="Bottacini F."/>
            <person name="Mahony J."/>
            <person name="Kilcawley K.N."/>
            <person name="van Sinderen D."/>
        </authorList>
    </citation>
    <scope>NUCLEOTIDE SEQUENCE [LARGE SCALE GENOMIC DNA]</scope>
    <source>
        <strain evidence="2 3">UC11</strain>
    </source>
</reference>
<feature type="transmembrane region" description="Helical" evidence="1">
    <location>
        <begin position="20"/>
        <end position="40"/>
    </location>
</feature>
<accession>A0A0V8ALT4</accession>
<dbReference type="AlphaFoldDB" id="A0A0V8ALT4"/>
<keyword evidence="1" id="KW-1133">Transmembrane helix</keyword>
<feature type="transmembrane region" description="Helical" evidence="1">
    <location>
        <begin position="46"/>
        <end position="64"/>
    </location>
</feature>
<feature type="transmembrane region" description="Helical" evidence="1">
    <location>
        <begin position="157"/>
        <end position="182"/>
    </location>
</feature>
<name>A0A0V8ALT4_LACLL</name>
<dbReference type="InterPro" id="IPR021205">
    <property type="entry name" value="Lanti_perm_SpaE/MutE/EpiE-like"/>
</dbReference>
<protein>
    <submittedName>
        <fullName evidence="2">Nisin transport protein NisE</fullName>
    </submittedName>
</protein>
<evidence type="ECO:0000313" key="2">
    <source>
        <dbReference type="EMBL" id="ARE12960.1"/>
    </source>
</evidence>
<dbReference type="EMBL" id="CP015904">
    <property type="protein sequence ID" value="ARE12960.1"/>
    <property type="molecule type" value="Genomic_DNA"/>
</dbReference>
<feature type="transmembrane region" description="Helical" evidence="1">
    <location>
        <begin position="129"/>
        <end position="150"/>
    </location>
</feature>
<dbReference type="RefSeq" id="WP_058208044.1">
    <property type="nucleotide sequence ID" value="NZ_CAKMAO010000001.1"/>
</dbReference>
<dbReference type="CDD" id="cd21807">
    <property type="entry name" value="ABC-2_lan_permease_MutE_EpiE-like"/>
    <property type="match status" value="1"/>
</dbReference>
<sequence length="242" mass="27547">MKRIIASEAIKLKKSGTLRLVLIIPFVTLFIAFLMGGIQIFSVFSIYWWEAGFLFLLMSLLFLYDKKSEEQAGNFQNVKWKKLSWKIHLAKMLLIWLRGILASIVLIILLYLVAFVFQGIVVVDFMKASVALIAILLAASWNLPFIYLIFKWINTYVLLAANTLICLIVAPFVAQTPVWFLLPYTYHYKVTESLLNIKPSGDLLTGKINFSIWEVLLPVGLSIVVTIGVSYLLKGVIEHDKK</sequence>
<dbReference type="Proteomes" id="UP000192067">
    <property type="component" value="Chromosome"/>
</dbReference>
<keyword evidence="1" id="KW-0472">Membrane</keyword>
<keyword evidence="1" id="KW-0812">Transmembrane</keyword>
<proteinExistence type="predicted"/>
<evidence type="ECO:0000256" key="1">
    <source>
        <dbReference type="SAM" id="Phobius"/>
    </source>
</evidence>
<feature type="transmembrane region" description="Helical" evidence="1">
    <location>
        <begin position="210"/>
        <end position="233"/>
    </location>
</feature>
<organism evidence="2 3">
    <name type="scientific">Lactococcus lactis subsp. lactis</name>
    <name type="common">Streptococcus lactis</name>
    <dbReference type="NCBI Taxonomy" id="1360"/>
    <lineage>
        <taxon>Bacteria</taxon>
        <taxon>Bacillati</taxon>
        <taxon>Bacillota</taxon>
        <taxon>Bacilli</taxon>
        <taxon>Lactobacillales</taxon>
        <taxon>Streptococcaceae</taxon>
        <taxon>Lactococcus</taxon>
    </lineage>
</organism>
<evidence type="ECO:0000313" key="3">
    <source>
        <dbReference type="Proteomes" id="UP000192067"/>
    </source>
</evidence>
<feature type="transmembrane region" description="Helical" evidence="1">
    <location>
        <begin position="95"/>
        <end position="117"/>
    </location>
</feature>